<reference evidence="3" key="1">
    <citation type="submission" date="2024-02" db="EMBL/GenBank/DDBJ databases">
        <authorList>
            <consortium name="ELIXIR-Norway"/>
            <consortium name="Elixir Norway"/>
        </authorList>
    </citation>
    <scope>NUCLEOTIDE SEQUENCE</scope>
</reference>
<gene>
    <name evidence="3" type="ORF">CSSPJE1EN1_LOCUS23956</name>
</gene>
<feature type="chain" id="PRO_5045750034" evidence="2">
    <location>
        <begin position="26"/>
        <end position="178"/>
    </location>
</feature>
<feature type="compositionally biased region" description="Basic and acidic residues" evidence="1">
    <location>
        <begin position="169"/>
        <end position="178"/>
    </location>
</feature>
<keyword evidence="4" id="KW-1185">Reference proteome</keyword>
<evidence type="ECO:0000256" key="1">
    <source>
        <dbReference type="SAM" id="MobiDB-lite"/>
    </source>
</evidence>
<dbReference type="Proteomes" id="UP001497444">
    <property type="component" value="Chromosome 9"/>
</dbReference>
<accession>A0ABP0XH80</accession>
<feature type="region of interest" description="Disordered" evidence="1">
    <location>
        <begin position="157"/>
        <end position="178"/>
    </location>
</feature>
<name>A0ABP0XH80_9BRYO</name>
<sequence length="178" mass="19739">MKWSFLCVWVLMSIAAVFIITLSQSSESLQAGFDDAETDLQEARVMIPAAAVLEQLDAPRWMSYNHYWVHAANSEVQSSQAGADRLQHTRKLLMQQQTTIKGGASLTILQQQETVLGKELATTKVDDVAAASAGRGRTSREILEDYRLPHRKFTFASARTVPTGPDPLHNSERSEVIP</sequence>
<protein>
    <submittedName>
        <fullName evidence="3">Uncharacterized protein</fullName>
    </submittedName>
</protein>
<feature type="signal peptide" evidence="2">
    <location>
        <begin position="1"/>
        <end position="25"/>
    </location>
</feature>
<keyword evidence="2" id="KW-0732">Signal</keyword>
<dbReference type="EMBL" id="OZ020104">
    <property type="protein sequence ID" value="CAK9278478.1"/>
    <property type="molecule type" value="Genomic_DNA"/>
</dbReference>
<organism evidence="3 4">
    <name type="scientific">Sphagnum jensenii</name>
    <dbReference type="NCBI Taxonomy" id="128206"/>
    <lineage>
        <taxon>Eukaryota</taxon>
        <taxon>Viridiplantae</taxon>
        <taxon>Streptophyta</taxon>
        <taxon>Embryophyta</taxon>
        <taxon>Bryophyta</taxon>
        <taxon>Sphagnophytina</taxon>
        <taxon>Sphagnopsida</taxon>
        <taxon>Sphagnales</taxon>
        <taxon>Sphagnaceae</taxon>
        <taxon>Sphagnum</taxon>
    </lineage>
</organism>
<proteinExistence type="predicted"/>
<evidence type="ECO:0000256" key="2">
    <source>
        <dbReference type="SAM" id="SignalP"/>
    </source>
</evidence>
<evidence type="ECO:0000313" key="4">
    <source>
        <dbReference type="Proteomes" id="UP001497444"/>
    </source>
</evidence>
<evidence type="ECO:0000313" key="3">
    <source>
        <dbReference type="EMBL" id="CAK9278478.1"/>
    </source>
</evidence>